<evidence type="ECO:0008006" key="3">
    <source>
        <dbReference type="Google" id="ProtNLM"/>
    </source>
</evidence>
<evidence type="ECO:0000313" key="1">
    <source>
        <dbReference type="EMBL" id="KAJ0213085.1"/>
    </source>
</evidence>
<dbReference type="PANTHER" id="PTHR23272:SF190">
    <property type="entry name" value="ZINC FINGER, BED-TYPE-RELATED"/>
    <property type="match status" value="1"/>
</dbReference>
<sequence length="290" mass="34334">MNLDYNFVDFGIIFSELQSFKVEPSKLKYFSFLDIILDYNSEFYISLTDKSYERDFSRVPENYDFEVVTEMAKFFEKFKTKTKLVSATSKPLINLFIREVIDVDIHLRNWSTKPMFLKMVKDMKTKYDKYWDIKARQMVREIENMMENLFMTYLKRFDNGGSSQQEASQKVIDVDDNNDFFGDFLCTGGSNSDPTDNEFRTYLKENITYWRYKSQVWRPSPRLAHVVEFLLTLIVEALLCTQDWLRKSTNPIIDNVDDILNDDDIALEIAQALNMLDMDDNDMGKRPIQD</sequence>
<protein>
    <recommendedName>
        <fullName evidence="3">hAT-like transposase RNase-H fold domain-containing protein</fullName>
    </recommendedName>
</protein>
<dbReference type="AlphaFoldDB" id="A0A9R1XFU9"/>
<name>A0A9R1XFU9_LACSA</name>
<evidence type="ECO:0000313" key="2">
    <source>
        <dbReference type="Proteomes" id="UP000235145"/>
    </source>
</evidence>
<keyword evidence="2" id="KW-1185">Reference proteome</keyword>
<dbReference type="EMBL" id="NBSK02000004">
    <property type="protein sequence ID" value="KAJ0213085.1"/>
    <property type="molecule type" value="Genomic_DNA"/>
</dbReference>
<comment type="caution">
    <text evidence="1">The sequence shown here is derived from an EMBL/GenBank/DDBJ whole genome shotgun (WGS) entry which is preliminary data.</text>
</comment>
<proteinExistence type="predicted"/>
<dbReference type="Proteomes" id="UP000235145">
    <property type="component" value="Unassembled WGS sequence"/>
</dbReference>
<gene>
    <name evidence="1" type="ORF">LSAT_V11C400206790</name>
</gene>
<organism evidence="1 2">
    <name type="scientific">Lactuca sativa</name>
    <name type="common">Garden lettuce</name>
    <dbReference type="NCBI Taxonomy" id="4236"/>
    <lineage>
        <taxon>Eukaryota</taxon>
        <taxon>Viridiplantae</taxon>
        <taxon>Streptophyta</taxon>
        <taxon>Embryophyta</taxon>
        <taxon>Tracheophyta</taxon>
        <taxon>Spermatophyta</taxon>
        <taxon>Magnoliopsida</taxon>
        <taxon>eudicotyledons</taxon>
        <taxon>Gunneridae</taxon>
        <taxon>Pentapetalae</taxon>
        <taxon>asterids</taxon>
        <taxon>campanulids</taxon>
        <taxon>Asterales</taxon>
        <taxon>Asteraceae</taxon>
        <taxon>Cichorioideae</taxon>
        <taxon>Cichorieae</taxon>
        <taxon>Lactucinae</taxon>
        <taxon>Lactuca</taxon>
    </lineage>
</organism>
<dbReference type="PANTHER" id="PTHR23272">
    <property type="entry name" value="BED FINGER-RELATED"/>
    <property type="match status" value="1"/>
</dbReference>
<accession>A0A9R1XFU9</accession>
<reference evidence="1 2" key="1">
    <citation type="journal article" date="2017" name="Nat. Commun.">
        <title>Genome assembly with in vitro proximity ligation data and whole-genome triplication in lettuce.</title>
        <authorList>
            <person name="Reyes-Chin-Wo S."/>
            <person name="Wang Z."/>
            <person name="Yang X."/>
            <person name="Kozik A."/>
            <person name="Arikit S."/>
            <person name="Song C."/>
            <person name="Xia L."/>
            <person name="Froenicke L."/>
            <person name="Lavelle D.O."/>
            <person name="Truco M.J."/>
            <person name="Xia R."/>
            <person name="Zhu S."/>
            <person name="Xu C."/>
            <person name="Xu H."/>
            <person name="Xu X."/>
            <person name="Cox K."/>
            <person name="Korf I."/>
            <person name="Meyers B.C."/>
            <person name="Michelmore R.W."/>
        </authorList>
    </citation>
    <scope>NUCLEOTIDE SEQUENCE [LARGE SCALE GENOMIC DNA]</scope>
    <source>
        <strain evidence="2">cv. Salinas</strain>
        <tissue evidence="1">Seedlings</tissue>
    </source>
</reference>